<dbReference type="EMBL" id="ACKO02000028">
    <property type="protein sequence ID" value="EET43065.1"/>
    <property type="molecule type" value="Genomic_DNA"/>
</dbReference>
<organism evidence="2 3">
    <name type="scientific">Neisseria sicca ATCC 29256</name>
    <dbReference type="NCBI Taxonomy" id="547045"/>
    <lineage>
        <taxon>Bacteria</taxon>
        <taxon>Pseudomonadati</taxon>
        <taxon>Pseudomonadota</taxon>
        <taxon>Betaproteobacteria</taxon>
        <taxon>Neisseriales</taxon>
        <taxon>Neisseriaceae</taxon>
        <taxon>Neisseria</taxon>
    </lineage>
</organism>
<dbReference type="AlphaFoldDB" id="C6M9J1"/>
<reference evidence="2" key="1">
    <citation type="submission" date="2009-07" db="EMBL/GenBank/DDBJ databases">
        <authorList>
            <person name="Weinstock G."/>
            <person name="Sodergren E."/>
            <person name="Clifton S."/>
            <person name="Fulton L."/>
            <person name="Fulton B."/>
            <person name="Courtney L."/>
            <person name="Fronick C."/>
            <person name="Harrison M."/>
            <person name="Strong C."/>
            <person name="Farmer C."/>
            <person name="Delahaunty K."/>
            <person name="Markovic C."/>
            <person name="Hall O."/>
            <person name="Minx P."/>
            <person name="Tomlinson C."/>
            <person name="Mitreva M."/>
            <person name="Nelson J."/>
            <person name="Hou S."/>
            <person name="Wollam A."/>
            <person name="Pepin K.H."/>
            <person name="Johnson M."/>
            <person name="Bhonagiri V."/>
            <person name="Nash W.E."/>
            <person name="Warren W."/>
            <person name="Chinwalla A."/>
            <person name="Mardis E.R."/>
            <person name="Wilson R.K."/>
        </authorList>
    </citation>
    <scope>NUCLEOTIDE SEQUENCE [LARGE SCALE GENOMIC DNA]</scope>
    <source>
        <strain evidence="2">ATCC 29256</strain>
    </source>
</reference>
<feature type="transmembrane region" description="Helical" evidence="1">
    <location>
        <begin position="119"/>
        <end position="140"/>
    </location>
</feature>
<evidence type="ECO:0000313" key="3">
    <source>
        <dbReference type="Proteomes" id="UP000005365"/>
    </source>
</evidence>
<dbReference type="Proteomes" id="UP000005365">
    <property type="component" value="Unassembled WGS sequence"/>
</dbReference>
<feature type="transmembrane region" description="Helical" evidence="1">
    <location>
        <begin position="61"/>
        <end position="79"/>
    </location>
</feature>
<proteinExistence type="predicted"/>
<sequence>MMANRIFSIKFIKTINYLILLLLISFSFLLNTDEFYIIDYITDGDVYNLSDLQGEINDNPMIIKLFFIINNISILFFLLGRKFIGIFCFILTAYFFVHLIGDLDLLFHIIYSSIKLKNIWLILILVLYFLLYLINLFPLFSSVKK</sequence>
<gene>
    <name evidence="2" type="ORF">NEISICOT_03210</name>
</gene>
<keyword evidence="1" id="KW-0472">Membrane</keyword>
<feature type="transmembrane region" description="Helical" evidence="1">
    <location>
        <begin position="86"/>
        <end position="107"/>
    </location>
</feature>
<evidence type="ECO:0000256" key="1">
    <source>
        <dbReference type="SAM" id="Phobius"/>
    </source>
</evidence>
<keyword evidence="1" id="KW-0812">Transmembrane</keyword>
<keyword evidence="3" id="KW-1185">Reference proteome</keyword>
<feature type="transmembrane region" description="Helical" evidence="1">
    <location>
        <begin position="12"/>
        <end position="30"/>
    </location>
</feature>
<comment type="caution">
    <text evidence="2">The sequence shown here is derived from an EMBL/GenBank/DDBJ whole genome shotgun (WGS) entry which is preliminary data.</text>
</comment>
<accession>C6M9J1</accession>
<name>C6M9J1_NEISI</name>
<keyword evidence="1" id="KW-1133">Transmembrane helix</keyword>
<evidence type="ECO:0000313" key="2">
    <source>
        <dbReference type="EMBL" id="EET43065.1"/>
    </source>
</evidence>
<protein>
    <submittedName>
        <fullName evidence="2">Uncharacterized protein</fullName>
    </submittedName>
</protein>